<reference evidence="2" key="1">
    <citation type="submission" date="2016-10" db="EMBL/GenBank/DDBJ databases">
        <authorList>
            <person name="Varghese N."/>
            <person name="Submissions S."/>
        </authorList>
    </citation>
    <scope>NUCLEOTIDE SEQUENCE [LARGE SCALE GENOMIC DNA]</scope>
    <source>
        <strain evidence="2">DSM 17298</strain>
    </source>
</reference>
<dbReference type="AlphaFoldDB" id="A0A1H5Y9N5"/>
<gene>
    <name evidence="1" type="ORF">SAMN03080598_02885</name>
</gene>
<protein>
    <submittedName>
        <fullName evidence="1">Por secretion system C-terminal sorting domain-containing protein</fullName>
    </submittedName>
</protein>
<sequence length="75" mass="8720">MGQLQKASHLSFWYYSKIKLFWTLAFSDDSKIKSEIFKYSGGQEIDISALPKGDYILQIIYEGKIIHQARFIVSK</sequence>
<evidence type="ECO:0000313" key="2">
    <source>
        <dbReference type="Proteomes" id="UP000236736"/>
    </source>
</evidence>
<proteinExistence type="predicted"/>
<dbReference type="Proteomes" id="UP000236736">
    <property type="component" value="Unassembled WGS sequence"/>
</dbReference>
<evidence type="ECO:0000313" key="1">
    <source>
        <dbReference type="EMBL" id="SEG20799.1"/>
    </source>
</evidence>
<name>A0A1H5Y9N5_9BACT</name>
<accession>A0A1H5Y9N5</accession>
<keyword evidence="2" id="KW-1185">Reference proteome</keyword>
<dbReference type="RefSeq" id="WP_235010004.1">
    <property type="nucleotide sequence ID" value="NZ_FNVR01000018.1"/>
</dbReference>
<dbReference type="EMBL" id="FNVR01000018">
    <property type="protein sequence ID" value="SEG20799.1"/>
    <property type="molecule type" value="Genomic_DNA"/>
</dbReference>
<organism evidence="1 2">
    <name type="scientific">Algoriphagus boritolerans DSM 17298 = JCM 18970</name>
    <dbReference type="NCBI Taxonomy" id="1120964"/>
    <lineage>
        <taxon>Bacteria</taxon>
        <taxon>Pseudomonadati</taxon>
        <taxon>Bacteroidota</taxon>
        <taxon>Cytophagia</taxon>
        <taxon>Cytophagales</taxon>
        <taxon>Cyclobacteriaceae</taxon>
        <taxon>Algoriphagus</taxon>
    </lineage>
</organism>